<evidence type="ECO:0000313" key="2">
    <source>
        <dbReference type="EMBL" id="MBB1156895.1"/>
    </source>
</evidence>
<accession>A0A7W3W195</accession>
<dbReference type="AlphaFoldDB" id="A0A7W3W195"/>
<gene>
    <name evidence="2" type="ORF">H4281_27405</name>
</gene>
<evidence type="ECO:0008006" key="4">
    <source>
        <dbReference type="Google" id="ProtNLM"/>
    </source>
</evidence>
<sequence>MPNTFDNILIGLVVLTWLMWRQLQPRRADRPPVVLLAISALGAASLGFAIAKTTPTSAAILLLTASFVIAGGFGVARGYTMRTWRAEGTWWRQGNWLTAALWLISFGIHLGLDFAVDAVNSTRGLGSASILLYLAVSLIAQRITVRHRSQDALRKPSNAA</sequence>
<keyword evidence="3" id="KW-1185">Reference proteome</keyword>
<feature type="transmembrane region" description="Helical" evidence="1">
    <location>
        <begin position="6"/>
        <end position="21"/>
    </location>
</feature>
<organism evidence="2 3">
    <name type="scientific">Amycolatopsis dendrobii</name>
    <dbReference type="NCBI Taxonomy" id="2760662"/>
    <lineage>
        <taxon>Bacteria</taxon>
        <taxon>Bacillati</taxon>
        <taxon>Actinomycetota</taxon>
        <taxon>Actinomycetes</taxon>
        <taxon>Pseudonocardiales</taxon>
        <taxon>Pseudonocardiaceae</taxon>
        <taxon>Amycolatopsis</taxon>
    </lineage>
</organism>
<feature type="transmembrane region" description="Helical" evidence="1">
    <location>
        <begin position="96"/>
        <end position="112"/>
    </location>
</feature>
<reference evidence="2 3" key="1">
    <citation type="submission" date="2020-08" db="EMBL/GenBank/DDBJ databases">
        <title>Amycolatopsis sp. nov. DR6-1 isolated from Dendrobium heterocarpum.</title>
        <authorList>
            <person name="Tedsree N."/>
            <person name="Kuncharoen N."/>
            <person name="Likhitwitayawuid K."/>
            <person name="Tanasupawat S."/>
        </authorList>
    </citation>
    <scope>NUCLEOTIDE SEQUENCE [LARGE SCALE GENOMIC DNA]</scope>
    <source>
        <strain evidence="2 3">DR6-1</strain>
    </source>
</reference>
<dbReference type="EMBL" id="JACGZW010000009">
    <property type="protein sequence ID" value="MBB1156895.1"/>
    <property type="molecule type" value="Genomic_DNA"/>
</dbReference>
<feature type="transmembrane region" description="Helical" evidence="1">
    <location>
        <begin position="124"/>
        <end position="145"/>
    </location>
</feature>
<feature type="transmembrane region" description="Helical" evidence="1">
    <location>
        <begin position="57"/>
        <end position="76"/>
    </location>
</feature>
<name>A0A7W3W195_9PSEU</name>
<proteinExistence type="predicted"/>
<feature type="transmembrane region" description="Helical" evidence="1">
    <location>
        <begin position="33"/>
        <end position="51"/>
    </location>
</feature>
<keyword evidence="1" id="KW-1133">Transmembrane helix</keyword>
<protein>
    <recommendedName>
        <fullName evidence="4">DUF1453 domain-containing protein</fullName>
    </recommendedName>
</protein>
<evidence type="ECO:0000256" key="1">
    <source>
        <dbReference type="SAM" id="Phobius"/>
    </source>
</evidence>
<evidence type="ECO:0000313" key="3">
    <source>
        <dbReference type="Proteomes" id="UP000526734"/>
    </source>
</evidence>
<keyword evidence="1" id="KW-0812">Transmembrane</keyword>
<comment type="caution">
    <text evidence="2">The sequence shown here is derived from an EMBL/GenBank/DDBJ whole genome shotgun (WGS) entry which is preliminary data.</text>
</comment>
<keyword evidence="1" id="KW-0472">Membrane</keyword>
<dbReference type="Proteomes" id="UP000526734">
    <property type="component" value="Unassembled WGS sequence"/>
</dbReference>
<dbReference type="RefSeq" id="WP_182893784.1">
    <property type="nucleotide sequence ID" value="NZ_JACGZW010000009.1"/>
</dbReference>